<dbReference type="EMBL" id="GGMS01002756">
    <property type="protein sequence ID" value="MBY71959.1"/>
    <property type="molecule type" value="Transcribed_RNA"/>
</dbReference>
<evidence type="ECO:0000313" key="2">
    <source>
        <dbReference type="Proteomes" id="UP000694846"/>
    </source>
</evidence>
<protein>
    <submittedName>
        <fullName evidence="3">Uncharacterized protein LOC112683502</fullName>
    </submittedName>
</protein>
<reference evidence="1" key="1">
    <citation type="submission" date="2018-04" db="EMBL/GenBank/DDBJ databases">
        <title>Transcriptome assembly of Sipha flava.</title>
        <authorList>
            <person name="Scully E.D."/>
            <person name="Geib S.M."/>
            <person name="Palmer N.A."/>
            <person name="Koch K."/>
            <person name="Bradshaw J."/>
            <person name="Heng-Moss T."/>
            <person name="Sarath G."/>
        </authorList>
    </citation>
    <scope>NUCLEOTIDE SEQUENCE</scope>
</reference>
<organism evidence="1">
    <name type="scientific">Sipha flava</name>
    <name type="common">yellow sugarcane aphid</name>
    <dbReference type="NCBI Taxonomy" id="143950"/>
    <lineage>
        <taxon>Eukaryota</taxon>
        <taxon>Metazoa</taxon>
        <taxon>Ecdysozoa</taxon>
        <taxon>Arthropoda</taxon>
        <taxon>Hexapoda</taxon>
        <taxon>Insecta</taxon>
        <taxon>Pterygota</taxon>
        <taxon>Neoptera</taxon>
        <taxon>Paraneoptera</taxon>
        <taxon>Hemiptera</taxon>
        <taxon>Sternorrhyncha</taxon>
        <taxon>Aphidomorpha</taxon>
        <taxon>Aphidoidea</taxon>
        <taxon>Aphididae</taxon>
        <taxon>Sipha</taxon>
    </lineage>
</organism>
<reference evidence="3" key="2">
    <citation type="submission" date="2025-04" db="UniProtKB">
        <authorList>
            <consortium name="RefSeq"/>
        </authorList>
    </citation>
    <scope>IDENTIFICATION</scope>
    <source>
        <tissue evidence="3">Whole body</tissue>
    </source>
</reference>
<dbReference type="RefSeq" id="XP_025410337.1">
    <property type="nucleotide sequence ID" value="XM_025554552.1"/>
</dbReference>
<dbReference type="Proteomes" id="UP000694846">
    <property type="component" value="Unplaced"/>
</dbReference>
<sequence length="171" mass="19307">MILSMVIMFINNKNHLPKTKTFKSVIYCGYLLFIMSSKRKYASGYEKRKLKNKREEENKKLSGSLSKFVNCSSSETVVPKNKTEGPEDLDVSISINDPEAEALTDDANKNKNTCIIDVNVENISEPDETVETVEIGDGIVNNSNNENKNKLASCKLTKTHTYYTLVITNYH</sequence>
<keyword evidence="2" id="KW-1185">Reference proteome</keyword>
<dbReference type="AlphaFoldDB" id="A0A2S2Q2P8"/>
<gene>
    <name evidence="3" type="primary">LOC112683502</name>
    <name evidence="1" type="ORF">g.80222</name>
</gene>
<name>A0A2S2Q2P8_9HEMI</name>
<proteinExistence type="predicted"/>
<evidence type="ECO:0000313" key="3">
    <source>
        <dbReference type="RefSeq" id="XP_025410337.1"/>
    </source>
</evidence>
<accession>A0A2S2Q2P8</accession>
<evidence type="ECO:0000313" key="1">
    <source>
        <dbReference type="EMBL" id="MBY71959.1"/>
    </source>
</evidence>
<dbReference type="GeneID" id="112683502"/>
<dbReference type="OrthoDB" id="6636538at2759"/>